<feature type="compositionally biased region" description="Basic and acidic residues" evidence="1">
    <location>
        <begin position="239"/>
        <end position="259"/>
    </location>
</feature>
<dbReference type="PANTHER" id="PTHR42866">
    <property type="entry name" value="3-DEOXY-MANNO-OCTULOSONATE CYTIDYLYLTRANSFERASE"/>
    <property type="match status" value="1"/>
</dbReference>
<gene>
    <name evidence="2" type="ORF">METZ01_LOCUS107806</name>
</gene>
<evidence type="ECO:0000313" key="2">
    <source>
        <dbReference type="EMBL" id="SVA54952.1"/>
    </source>
</evidence>
<sequence length="259" mass="30071">MVDCIIQARMGSSRLPGKVLMKVDSKNTILDSMINQLKYSKLIDRTIIATSKKMEDDVIEDFCKKNSLNYFRGSEKDVLDRYYQCAKKFESKIIVRMPADKPLLDPTVVDKVVDEFNKNNYDYITTFLPSTFPSGTEVEIFSFSALEKAWNESNLPSEREHVTPYIHRNPKKFKISNFKNDIDLSKFSWAVDEKDDLSLVQKIVSRVNHEPILINDILTILENEPKIFEINLNVNRNTGNEKSEKEDIEFLKNKENQSE</sequence>
<accession>A0A381WRF7</accession>
<feature type="region of interest" description="Disordered" evidence="1">
    <location>
        <begin position="238"/>
        <end position="259"/>
    </location>
</feature>
<reference evidence="2" key="1">
    <citation type="submission" date="2018-05" db="EMBL/GenBank/DDBJ databases">
        <authorList>
            <person name="Lanie J.A."/>
            <person name="Ng W.-L."/>
            <person name="Kazmierczak K.M."/>
            <person name="Andrzejewski T.M."/>
            <person name="Davidsen T.M."/>
            <person name="Wayne K.J."/>
            <person name="Tettelin H."/>
            <person name="Glass J.I."/>
            <person name="Rusch D."/>
            <person name="Podicherti R."/>
            <person name="Tsui H.-C.T."/>
            <person name="Winkler M.E."/>
        </authorList>
    </citation>
    <scope>NUCLEOTIDE SEQUENCE</scope>
</reference>
<evidence type="ECO:0000256" key="1">
    <source>
        <dbReference type="SAM" id="MobiDB-lite"/>
    </source>
</evidence>
<proteinExistence type="predicted"/>
<dbReference type="EMBL" id="UINC01012604">
    <property type="protein sequence ID" value="SVA54952.1"/>
    <property type="molecule type" value="Genomic_DNA"/>
</dbReference>
<name>A0A381WRF7_9ZZZZ</name>
<dbReference type="PANTHER" id="PTHR42866:SF1">
    <property type="entry name" value="SPORE COAT POLYSACCHARIDE BIOSYNTHESIS PROTEIN SPSF"/>
    <property type="match status" value="1"/>
</dbReference>
<dbReference type="Pfam" id="PF02348">
    <property type="entry name" value="CTP_transf_3"/>
    <property type="match status" value="1"/>
</dbReference>
<dbReference type="CDD" id="cd02518">
    <property type="entry name" value="GT2_SpsF"/>
    <property type="match status" value="1"/>
</dbReference>
<dbReference type="InterPro" id="IPR003329">
    <property type="entry name" value="Cytidylyl_trans"/>
</dbReference>
<dbReference type="GO" id="GO:0005829">
    <property type="term" value="C:cytosol"/>
    <property type="evidence" value="ECO:0007669"/>
    <property type="project" value="TreeGrafter"/>
</dbReference>
<dbReference type="InterPro" id="IPR029044">
    <property type="entry name" value="Nucleotide-diphossugar_trans"/>
</dbReference>
<evidence type="ECO:0008006" key="3">
    <source>
        <dbReference type="Google" id="ProtNLM"/>
    </source>
</evidence>
<organism evidence="2">
    <name type="scientific">marine metagenome</name>
    <dbReference type="NCBI Taxonomy" id="408172"/>
    <lineage>
        <taxon>unclassified sequences</taxon>
        <taxon>metagenomes</taxon>
        <taxon>ecological metagenomes</taxon>
    </lineage>
</organism>
<protein>
    <recommendedName>
        <fullName evidence="3">Acylneuraminate cytidylyltransferase</fullName>
    </recommendedName>
</protein>
<dbReference type="SUPFAM" id="SSF53448">
    <property type="entry name" value="Nucleotide-diphospho-sugar transferases"/>
    <property type="match status" value="1"/>
</dbReference>
<dbReference type="AlphaFoldDB" id="A0A381WRF7"/>
<dbReference type="Gene3D" id="3.90.550.10">
    <property type="entry name" value="Spore Coat Polysaccharide Biosynthesis Protein SpsA, Chain A"/>
    <property type="match status" value="1"/>
</dbReference>